<organism evidence="2 3">
    <name type="scientific">Cohaesibacter celericrescens</name>
    <dbReference type="NCBI Taxonomy" id="2067669"/>
    <lineage>
        <taxon>Bacteria</taxon>
        <taxon>Pseudomonadati</taxon>
        <taxon>Pseudomonadota</taxon>
        <taxon>Alphaproteobacteria</taxon>
        <taxon>Hyphomicrobiales</taxon>
        <taxon>Cohaesibacteraceae</taxon>
    </lineage>
</organism>
<dbReference type="SUPFAM" id="SSF75011">
    <property type="entry name" value="3-carboxy-cis,cis-mucoante lactonizing enzyme"/>
    <property type="match status" value="1"/>
</dbReference>
<evidence type="ECO:0000256" key="1">
    <source>
        <dbReference type="SAM" id="MobiDB-lite"/>
    </source>
</evidence>
<dbReference type="AlphaFoldDB" id="A0A2N5XQ95"/>
<gene>
    <name evidence="2" type="ORF">C0081_11345</name>
</gene>
<sequence>MAQSYGTKDAQYVTNSRNSAVLRYIVCLELVAGTLPSSMSLPNRIKRGEDECRSAAARLPNSSREPDASDIRAMIMECGFRPGEESPGFDCGDAPAASGNGQFNQIPNRPVVTRPAPNIPRINNPLGAPFVGDEVVLAPRIIELGKWVGSFALDGNDLWVPESGQRTLAKVNYRTGRIDNRFKVGRLPINSLVIGRNAYTLVATDKVLLKHNRNGRKTALARLTDCPETMTASGRNIFVLGMPNCSSESSRVIRIDSRTGKMKTSQNLGEWAQSIATVGSEIWVGHARHETISIVDKSRLTFEKMDLGGIEAWAMAANSRSVFAGGRYESTDSDGSIVMIDARSRQEISRYSVTELVAKMTANEDYVVAVGQKGTIWVFSAHDLTFIRQIRSTTGDIDPRNVVIDGNDLLVSSSQHRGQDGAILVFSDFLPNGVGNITTGQQSPTVRPTRPTTNVRPTRPTTQTRPTRQIRPTIQTKPTRPSRPTVASQSGLPVLASSYGGRVRSEPNLNGTQVASTLEGDDVTLFRRTNSIYRGYPWFSIELANGQSGYQWGGIICSYDTFVSGTKELCVQTQPSPANNLRNTRPSRPSRPNRPSNPANNSNTNPTGADVLVGVLDLFGKIIENENKPKNNGGYQASNNAGASNSQLVVGTYSSNSATSGNIQFNQHSNSLTWTEFCGPTITLTPNWNRSVLRPSGGNLQPFRLKVQNGAVVGFKSGRDTYSKQNGVMMPGCVQPTQKPTNNTNPQPSDPRASNDYSLVLPALKNKCDRFMRNKKRITRYYDCMDQALMDSLEELEDGASSPVNTPQAAQDPRINNPAYGNLPMGYLSSCAQTHGENSSPYFDCLDEAIVSESINRRVENKFSDLTEQEILGCSSYGYGSKDFFNCLLAVRANKAQQNSTPSAVAPQTNADKQVLIEQLGTICVANYGPADVEQCKVVMSQCINNYFAAGDAAMEQCIKGSGW</sequence>
<feature type="region of interest" description="Disordered" evidence="1">
    <location>
        <begin position="735"/>
        <end position="755"/>
    </location>
</feature>
<feature type="compositionally biased region" description="Polar residues" evidence="1">
    <location>
        <begin position="735"/>
        <end position="747"/>
    </location>
</feature>
<protein>
    <submittedName>
        <fullName evidence="2">Uncharacterized protein</fullName>
    </submittedName>
</protein>
<dbReference type="EMBL" id="PKUQ01000022">
    <property type="protein sequence ID" value="PLW76663.1"/>
    <property type="molecule type" value="Genomic_DNA"/>
</dbReference>
<evidence type="ECO:0000313" key="2">
    <source>
        <dbReference type="EMBL" id="PLW76663.1"/>
    </source>
</evidence>
<keyword evidence="3" id="KW-1185">Reference proteome</keyword>
<evidence type="ECO:0000313" key="3">
    <source>
        <dbReference type="Proteomes" id="UP000234881"/>
    </source>
</evidence>
<feature type="compositionally biased region" description="Low complexity" evidence="1">
    <location>
        <begin position="593"/>
        <end position="607"/>
    </location>
</feature>
<reference evidence="2 3" key="1">
    <citation type="submission" date="2018-01" db="EMBL/GenBank/DDBJ databases">
        <title>The draft genome sequence of Cohaesibacter sp. H1304.</title>
        <authorList>
            <person name="Wang N.-N."/>
            <person name="Du Z.-J."/>
        </authorList>
    </citation>
    <scope>NUCLEOTIDE SEQUENCE [LARGE SCALE GENOMIC DNA]</scope>
    <source>
        <strain evidence="2 3">H1304</strain>
    </source>
</reference>
<name>A0A2N5XQ95_9HYPH</name>
<comment type="caution">
    <text evidence="2">The sequence shown here is derived from an EMBL/GenBank/DDBJ whole genome shotgun (WGS) entry which is preliminary data.</text>
</comment>
<dbReference type="Gene3D" id="2.130.10.10">
    <property type="entry name" value="YVTN repeat-like/Quinoprotein amine dehydrogenase"/>
    <property type="match status" value="1"/>
</dbReference>
<proteinExistence type="predicted"/>
<dbReference type="InterPro" id="IPR015943">
    <property type="entry name" value="WD40/YVTN_repeat-like_dom_sf"/>
</dbReference>
<accession>A0A2N5XQ95</accession>
<feature type="compositionally biased region" description="Low complexity" evidence="1">
    <location>
        <begin position="444"/>
        <end position="476"/>
    </location>
</feature>
<feature type="region of interest" description="Disordered" evidence="1">
    <location>
        <begin position="573"/>
        <end position="608"/>
    </location>
</feature>
<dbReference type="Proteomes" id="UP000234881">
    <property type="component" value="Unassembled WGS sequence"/>
</dbReference>
<feature type="region of interest" description="Disordered" evidence="1">
    <location>
        <begin position="436"/>
        <end position="515"/>
    </location>
</feature>